<gene>
    <name evidence="1" type="ORF">AXG93_4259s1060</name>
</gene>
<evidence type="ECO:0000313" key="1">
    <source>
        <dbReference type="EMBL" id="OAE35902.1"/>
    </source>
</evidence>
<protein>
    <submittedName>
        <fullName evidence="1">Uncharacterized protein</fullName>
    </submittedName>
</protein>
<proteinExistence type="predicted"/>
<accession>A0A176WUD5</accession>
<keyword evidence="2" id="KW-1185">Reference proteome</keyword>
<reference evidence="1" key="1">
    <citation type="submission" date="2016-03" db="EMBL/GenBank/DDBJ databases">
        <title>Mechanisms controlling the formation of the plant cell surface in tip-growing cells are functionally conserved among land plants.</title>
        <authorList>
            <person name="Honkanen S."/>
            <person name="Jones V.A."/>
            <person name="Morieri G."/>
            <person name="Champion C."/>
            <person name="Hetherington A.J."/>
            <person name="Kelly S."/>
            <person name="Saint-Marcoux D."/>
            <person name="Proust H."/>
            <person name="Prescott H."/>
            <person name="Dolan L."/>
        </authorList>
    </citation>
    <scope>NUCLEOTIDE SEQUENCE [LARGE SCALE GENOMIC DNA]</scope>
    <source>
        <tissue evidence="1">Whole gametophyte</tissue>
    </source>
</reference>
<dbReference type="Proteomes" id="UP000077202">
    <property type="component" value="Unassembled WGS sequence"/>
</dbReference>
<name>A0A176WUD5_MARPO</name>
<dbReference type="EMBL" id="LVLJ01000046">
    <property type="protein sequence ID" value="OAE35902.1"/>
    <property type="molecule type" value="Genomic_DNA"/>
</dbReference>
<dbReference type="AlphaFoldDB" id="A0A176WUD5"/>
<organism evidence="1 2">
    <name type="scientific">Marchantia polymorpha subsp. ruderalis</name>
    <dbReference type="NCBI Taxonomy" id="1480154"/>
    <lineage>
        <taxon>Eukaryota</taxon>
        <taxon>Viridiplantae</taxon>
        <taxon>Streptophyta</taxon>
        <taxon>Embryophyta</taxon>
        <taxon>Marchantiophyta</taxon>
        <taxon>Marchantiopsida</taxon>
        <taxon>Marchantiidae</taxon>
        <taxon>Marchantiales</taxon>
        <taxon>Marchantiaceae</taxon>
        <taxon>Marchantia</taxon>
    </lineage>
</organism>
<sequence length="108" mass="12244">MRTHSQEGEEVVKARQLILELNNNTKSGAVALQGRPNPEEEVELNVATVVREKEVPMVKKLQTFAVIPLLRYIKFEKYAGTTNNVSYMELVRNRTRTKVATTSAANER</sequence>
<comment type="caution">
    <text evidence="1">The sequence shown here is derived from an EMBL/GenBank/DDBJ whole genome shotgun (WGS) entry which is preliminary data.</text>
</comment>
<evidence type="ECO:0000313" key="2">
    <source>
        <dbReference type="Proteomes" id="UP000077202"/>
    </source>
</evidence>